<dbReference type="PANTHER" id="PTHR15605">
    <property type="entry name" value="KINESIN-ASSOCIATED PROTEINS"/>
    <property type="match status" value="1"/>
</dbReference>
<dbReference type="GO" id="GO:0007018">
    <property type="term" value="P:microtubule-based movement"/>
    <property type="evidence" value="ECO:0007669"/>
    <property type="project" value="TreeGrafter"/>
</dbReference>
<dbReference type="InParanoid" id="A0A7F5RD61"/>
<evidence type="ECO:0000313" key="2">
    <source>
        <dbReference type="Proteomes" id="UP000192223"/>
    </source>
</evidence>
<evidence type="ECO:0000313" key="3">
    <source>
        <dbReference type="RefSeq" id="XP_025833908.1"/>
    </source>
</evidence>
<dbReference type="CTD" id="32071"/>
<dbReference type="GO" id="GO:0016939">
    <property type="term" value="C:kinesin II complex"/>
    <property type="evidence" value="ECO:0007669"/>
    <property type="project" value="TreeGrafter"/>
</dbReference>
<dbReference type="PANTHER" id="PTHR15605:SF2">
    <property type="entry name" value="KINESIN-ASSOCIATED PROTEIN 3"/>
    <property type="match status" value="1"/>
</dbReference>
<keyword evidence="1" id="KW-0812">Transmembrane</keyword>
<proteinExistence type="predicted"/>
<feature type="transmembrane region" description="Helical" evidence="1">
    <location>
        <begin position="215"/>
        <end position="238"/>
    </location>
</feature>
<dbReference type="SMART" id="SM01297">
    <property type="entry name" value="KAP"/>
    <property type="match status" value="1"/>
</dbReference>
<protein>
    <submittedName>
        <fullName evidence="3">Kinesin-associated protein 3 isoform X1</fullName>
    </submittedName>
</protein>
<dbReference type="OrthoDB" id="10265679at2759"/>
<feature type="transmembrane region" description="Helical" evidence="1">
    <location>
        <begin position="6"/>
        <end position="26"/>
    </location>
</feature>
<dbReference type="Proteomes" id="UP000192223">
    <property type="component" value="Unplaced"/>
</dbReference>
<dbReference type="InterPro" id="IPR011989">
    <property type="entry name" value="ARM-like"/>
</dbReference>
<reference evidence="3" key="1">
    <citation type="submission" date="2025-08" db="UniProtKB">
        <authorList>
            <consortium name="RefSeq"/>
        </authorList>
    </citation>
    <scope>IDENTIFICATION</scope>
    <source>
        <tissue evidence="3">Entire body</tissue>
    </source>
</reference>
<dbReference type="GeneID" id="108736578"/>
<dbReference type="GO" id="GO:0005930">
    <property type="term" value="C:axoneme"/>
    <property type="evidence" value="ECO:0007669"/>
    <property type="project" value="TreeGrafter"/>
</dbReference>
<accession>A0A7F5RD61</accession>
<dbReference type="Pfam" id="PF05804">
    <property type="entry name" value="KAP"/>
    <property type="match status" value="1"/>
</dbReference>
<organism evidence="2 3">
    <name type="scientific">Agrilus planipennis</name>
    <name type="common">Emerald ash borer</name>
    <name type="synonym">Agrilus marcopoli</name>
    <dbReference type="NCBI Taxonomy" id="224129"/>
    <lineage>
        <taxon>Eukaryota</taxon>
        <taxon>Metazoa</taxon>
        <taxon>Ecdysozoa</taxon>
        <taxon>Arthropoda</taxon>
        <taxon>Hexapoda</taxon>
        <taxon>Insecta</taxon>
        <taxon>Pterygota</taxon>
        <taxon>Neoptera</taxon>
        <taxon>Endopterygota</taxon>
        <taxon>Coleoptera</taxon>
        <taxon>Polyphaga</taxon>
        <taxon>Elateriformia</taxon>
        <taxon>Buprestoidea</taxon>
        <taxon>Buprestidae</taxon>
        <taxon>Agrilinae</taxon>
        <taxon>Agrilus</taxon>
    </lineage>
</organism>
<sequence>MLVIIINFLSVLLSLLLLLSYFFYLVCRIFRNMDPEDAKFLRTDRRPGTLDVHPTLNAIVLNYELEVQILGDNENIIYGEKHSMKKIIELPMLNTRTDCHALARELLSQCDLIHPSRLAEVEQTIYYLKKRKNVQNTIKDINNVIKNSSETNGANINNLNEYIELLYEELPEKIKAASYILQLAKDPENLESLSKNETILSALARVLREDWKRSIVLSTNLIFTFFCFSTYSCFHHVILSYKIGSLCMEIIDYELRRYDDWKAVTEGGKPPSEPSLIRRTCPSSASMTEIHKSRIPEPVRPKSGHFGDIAKSGLEGSIYDDLSTSTDNLDDKKQLTEEEKIKRYRTLIRKQEQLLRVAFYLLLNIAENENVEEKMSKKNIIGLLAKALDRENEELLVLVVSFLKKLSVMNNNVYQMSELHVLEKLAKLLKSNNSDLIHLILKLLFNLSFDGELRAQMVSLGFLPKFVSLLTDDKQQETVMKLLYHLSYDNDVKTQFAYTDCVSLIFDMLELSVTEEVDQVMLALCINLSMNPQNAQLMVDNNGLQSLMTRAFRYQDALLMKMIRNISEHESLKPNFIEFVGDLAKAVIESKKEDFIIECLGVLSNLNLPDLDWAEIFKHFDMITWFKNVVKRNNVEPDFVLEIIVLLGTAAYDESCAQLICNSDLLQLLIELLKFHQEDDEIVLQIIYVFLVILAHESTVQYVINKTEAPAYLIDLLQDNNKNIRKVCNTCLNMIMDNSTSWAERIRIERFRHHNEQWLQMVDNHQFDEEEEQEKEIEPVFMNTGYISSNIVTSLADLDAMPKTPKKSEVLSTTENDYFERPETSLLQDFEIESLDGSI</sequence>
<dbReference type="GO" id="GO:0035869">
    <property type="term" value="C:ciliary transition zone"/>
    <property type="evidence" value="ECO:0007669"/>
    <property type="project" value="TreeGrafter"/>
</dbReference>
<evidence type="ECO:0000256" key="1">
    <source>
        <dbReference type="SAM" id="Phobius"/>
    </source>
</evidence>
<dbReference type="InterPro" id="IPR008658">
    <property type="entry name" value="KAP3"/>
</dbReference>
<dbReference type="SUPFAM" id="SSF48371">
    <property type="entry name" value="ARM repeat"/>
    <property type="match status" value="1"/>
</dbReference>
<gene>
    <name evidence="3" type="primary">LOC108736578</name>
</gene>
<keyword evidence="2" id="KW-1185">Reference proteome</keyword>
<dbReference type="InterPro" id="IPR016024">
    <property type="entry name" value="ARM-type_fold"/>
</dbReference>
<dbReference type="RefSeq" id="XP_025833908.1">
    <property type="nucleotide sequence ID" value="XM_025978123.1"/>
</dbReference>
<dbReference type="GO" id="GO:0044782">
    <property type="term" value="P:cilium organization"/>
    <property type="evidence" value="ECO:0007669"/>
    <property type="project" value="TreeGrafter"/>
</dbReference>
<dbReference type="SMART" id="SM00185">
    <property type="entry name" value="ARM"/>
    <property type="match status" value="4"/>
</dbReference>
<dbReference type="Gene3D" id="1.25.10.10">
    <property type="entry name" value="Leucine-rich Repeat Variant"/>
    <property type="match status" value="1"/>
</dbReference>
<dbReference type="GO" id="GO:0019894">
    <property type="term" value="F:kinesin binding"/>
    <property type="evidence" value="ECO:0007669"/>
    <property type="project" value="InterPro"/>
</dbReference>
<name>A0A7F5RD61_AGRPL</name>
<keyword evidence="1" id="KW-1133">Transmembrane helix</keyword>
<dbReference type="KEGG" id="apln:108736578"/>
<dbReference type="InterPro" id="IPR000225">
    <property type="entry name" value="Armadillo"/>
</dbReference>
<keyword evidence="1" id="KW-0472">Membrane</keyword>
<dbReference type="FunCoup" id="A0A7F5RD61">
    <property type="interactions" value="576"/>
</dbReference>
<dbReference type="AlphaFoldDB" id="A0A7F5RD61"/>